<feature type="signal peptide" evidence="6">
    <location>
        <begin position="1"/>
        <end position="18"/>
    </location>
</feature>
<keyword evidence="3" id="KW-0378">Hydrolase</keyword>
<dbReference type="PROSITE" id="PS51760">
    <property type="entry name" value="GH10_2"/>
    <property type="match status" value="1"/>
</dbReference>
<reference evidence="8 9" key="1">
    <citation type="journal article" date="2015" name="Proc. Natl. Acad. Sci. U.S.A.">
        <title>The resurrection genome of Boea hygrometrica: A blueprint for survival of dehydration.</title>
        <authorList>
            <person name="Xiao L."/>
            <person name="Yang G."/>
            <person name="Zhang L."/>
            <person name="Yang X."/>
            <person name="Zhao S."/>
            <person name="Ji Z."/>
            <person name="Zhou Q."/>
            <person name="Hu M."/>
            <person name="Wang Y."/>
            <person name="Chen M."/>
            <person name="Xu Y."/>
            <person name="Jin H."/>
            <person name="Xiao X."/>
            <person name="Hu G."/>
            <person name="Bao F."/>
            <person name="Hu Y."/>
            <person name="Wan P."/>
            <person name="Li L."/>
            <person name="Deng X."/>
            <person name="Kuang T."/>
            <person name="Xiang C."/>
            <person name="Zhu J.K."/>
            <person name="Oliver M.J."/>
            <person name="He Y."/>
        </authorList>
    </citation>
    <scope>NUCLEOTIDE SEQUENCE [LARGE SCALE GENOMIC DNA]</scope>
    <source>
        <strain evidence="9">cv. XS01</strain>
    </source>
</reference>
<dbReference type="OrthoDB" id="3055998at2759"/>
<keyword evidence="6" id="KW-0732">Signal</keyword>
<keyword evidence="9" id="KW-1185">Reference proteome</keyword>
<dbReference type="InterPro" id="IPR044846">
    <property type="entry name" value="GH10"/>
</dbReference>
<evidence type="ECO:0000313" key="8">
    <source>
        <dbReference type="EMBL" id="KZV38840.1"/>
    </source>
</evidence>
<dbReference type="EMBL" id="KV001720">
    <property type="protein sequence ID" value="KZV38840.1"/>
    <property type="molecule type" value="Genomic_DNA"/>
</dbReference>
<dbReference type="PANTHER" id="PTHR31490:SF2">
    <property type="entry name" value="GLYCOSYL HYDROLASE FAMILY 10 PROTEIN"/>
    <property type="match status" value="1"/>
</dbReference>
<sequence>MPGDLMLHWLLFLALASGLQVFAVKYDHSYTGECLSSPLRPQYGGGMIKNPEFDAGLDSWGSFGHADISQRGSNGNNYVVASQRRQAHSSVKQTVQLDKDKYYVFSAWIQVSEGSSHVAAAIRNDDHDDTVGWVMAEAGCWSMLKGGVNVKDSASYDLYFPSNTTQVDIWVDSVSLQAFTKEEWEAHQVENIEKIRKKVVRFQVVNKSGRPLSKANISIKQLRPDFPLGNAISSHILTSQPYRDWFFPRFNYTVFENEMKWYETEHFPGQVNYSIPDAMLDLVSGHGVKVRGHNIFWEEADRQPWWVKRLPLTDLPIAADRRLRSVIRHYKGRVVHWDVLNENLHHSFFQSRMGNDTASVFYKTAQELDPETPLFLNEFNTLEQPEDVRSTPAMYLDKIKQIRREGYHGPLSIGLESHFSTPSLAYVRTSIDVIASSKLPVWITELDVSKRPYQELYLKQLLKELKSHPAVHGIIMWGSWKPNGTCYQMCLTDDDFKNLKTGDVVDEVIREWRHQGLVGTTDADGYFNVSLFHGDYEANIGHKRMVNITVSQSFQVLPTDKDEAMELRIFM</sequence>
<evidence type="ECO:0000256" key="5">
    <source>
        <dbReference type="ARBA" id="ARBA00023326"/>
    </source>
</evidence>
<evidence type="ECO:0000313" key="9">
    <source>
        <dbReference type="Proteomes" id="UP000250235"/>
    </source>
</evidence>
<comment type="similarity">
    <text evidence="1">Belongs to the glycosyl hydrolase 10 (cellulase F) family.</text>
</comment>
<keyword evidence="4" id="KW-0119">Carbohydrate metabolism</keyword>
<organism evidence="8 9">
    <name type="scientific">Dorcoceras hygrometricum</name>
    <dbReference type="NCBI Taxonomy" id="472368"/>
    <lineage>
        <taxon>Eukaryota</taxon>
        <taxon>Viridiplantae</taxon>
        <taxon>Streptophyta</taxon>
        <taxon>Embryophyta</taxon>
        <taxon>Tracheophyta</taxon>
        <taxon>Spermatophyta</taxon>
        <taxon>Magnoliopsida</taxon>
        <taxon>eudicotyledons</taxon>
        <taxon>Gunneridae</taxon>
        <taxon>Pentapetalae</taxon>
        <taxon>asterids</taxon>
        <taxon>lamiids</taxon>
        <taxon>Lamiales</taxon>
        <taxon>Gesneriaceae</taxon>
        <taxon>Didymocarpoideae</taxon>
        <taxon>Trichosporeae</taxon>
        <taxon>Loxocarpinae</taxon>
        <taxon>Dorcoceras</taxon>
    </lineage>
</organism>
<dbReference type="AlphaFoldDB" id="A0A2Z7C325"/>
<dbReference type="Proteomes" id="UP000250235">
    <property type="component" value="Unassembled WGS sequence"/>
</dbReference>
<dbReference type="InterPro" id="IPR017853">
    <property type="entry name" value="GH"/>
</dbReference>
<keyword evidence="2" id="KW-0677">Repeat</keyword>
<dbReference type="SUPFAM" id="SSF49785">
    <property type="entry name" value="Galactose-binding domain-like"/>
    <property type="match status" value="1"/>
</dbReference>
<dbReference type="SUPFAM" id="SSF51445">
    <property type="entry name" value="(Trans)glycosidases"/>
    <property type="match status" value="1"/>
</dbReference>
<evidence type="ECO:0000256" key="1">
    <source>
        <dbReference type="ARBA" id="ARBA00007495"/>
    </source>
</evidence>
<name>A0A2Z7C325_9LAMI</name>
<evidence type="ECO:0000256" key="2">
    <source>
        <dbReference type="ARBA" id="ARBA00022737"/>
    </source>
</evidence>
<dbReference type="Pfam" id="PF02018">
    <property type="entry name" value="CBM_4_9"/>
    <property type="match status" value="1"/>
</dbReference>
<dbReference type="InterPro" id="IPR001000">
    <property type="entry name" value="GH10_dom"/>
</dbReference>
<feature type="chain" id="PRO_5016444464" description="GH10 domain-containing protein" evidence="6">
    <location>
        <begin position="19"/>
        <end position="571"/>
    </location>
</feature>
<dbReference type="InterPro" id="IPR008979">
    <property type="entry name" value="Galactose-bd-like_sf"/>
</dbReference>
<accession>A0A2Z7C325</accession>
<evidence type="ECO:0000256" key="6">
    <source>
        <dbReference type="SAM" id="SignalP"/>
    </source>
</evidence>
<dbReference type="GO" id="GO:0031176">
    <property type="term" value="F:endo-1,4-beta-xylanase activity"/>
    <property type="evidence" value="ECO:0007669"/>
    <property type="project" value="UniProtKB-ARBA"/>
</dbReference>
<dbReference type="GO" id="GO:0000272">
    <property type="term" value="P:polysaccharide catabolic process"/>
    <property type="evidence" value="ECO:0007669"/>
    <property type="project" value="UniProtKB-KW"/>
</dbReference>
<keyword evidence="5" id="KW-0624">Polysaccharide degradation</keyword>
<evidence type="ECO:0000256" key="4">
    <source>
        <dbReference type="ARBA" id="ARBA00023277"/>
    </source>
</evidence>
<dbReference type="Gene3D" id="3.20.20.80">
    <property type="entry name" value="Glycosidases"/>
    <property type="match status" value="1"/>
</dbReference>
<evidence type="ECO:0000256" key="3">
    <source>
        <dbReference type="ARBA" id="ARBA00022801"/>
    </source>
</evidence>
<dbReference type="Pfam" id="PF00331">
    <property type="entry name" value="Glyco_hydro_10"/>
    <property type="match status" value="1"/>
</dbReference>
<feature type="domain" description="GH10" evidence="7">
    <location>
        <begin position="213"/>
        <end position="508"/>
    </location>
</feature>
<dbReference type="InterPro" id="IPR003305">
    <property type="entry name" value="CenC_carb-bd"/>
</dbReference>
<proteinExistence type="inferred from homology"/>
<dbReference type="SMART" id="SM00633">
    <property type="entry name" value="Glyco_10"/>
    <property type="match status" value="1"/>
</dbReference>
<dbReference type="Gene3D" id="2.60.120.260">
    <property type="entry name" value="Galactose-binding domain-like"/>
    <property type="match status" value="1"/>
</dbReference>
<dbReference type="PANTHER" id="PTHR31490">
    <property type="entry name" value="GLYCOSYL HYDROLASE"/>
    <property type="match status" value="1"/>
</dbReference>
<evidence type="ECO:0000259" key="7">
    <source>
        <dbReference type="PROSITE" id="PS51760"/>
    </source>
</evidence>
<protein>
    <recommendedName>
        <fullName evidence="7">GH10 domain-containing protein</fullName>
    </recommendedName>
</protein>
<gene>
    <name evidence="8" type="ORF">F511_32407</name>
</gene>